<evidence type="ECO:0000256" key="9">
    <source>
        <dbReference type="ARBA" id="ARBA00023065"/>
    </source>
</evidence>
<dbReference type="EMBL" id="JAUUDS010000011">
    <property type="protein sequence ID" value="MDP1028596.1"/>
    <property type="molecule type" value="Genomic_DNA"/>
</dbReference>
<evidence type="ECO:0000256" key="4">
    <source>
        <dbReference type="ARBA" id="ARBA00022452"/>
    </source>
</evidence>
<dbReference type="PANTHER" id="PTHR32552">
    <property type="entry name" value="FERRICHROME IRON RECEPTOR-RELATED"/>
    <property type="match status" value="1"/>
</dbReference>
<evidence type="ECO:0000256" key="16">
    <source>
        <dbReference type="RuleBase" id="RU003357"/>
    </source>
</evidence>
<protein>
    <submittedName>
        <fullName evidence="20">TonB-dependent receptor</fullName>
    </submittedName>
</protein>
<feature type="signal peptide" evidence="17">
    <location>
        <begin position="1"/>
        <end position="25"/>
    </location>
</feature>
<dbReference type="PROSITE" id="PS52016">
    <property type="entry name" value="TONB_DEPENDENT_REC_3"/>
    <property type="match status" value="1"/>
</dbReference>
<organism evidence="20 21">
    <name type="scientific">Sphingomonas aurea</name>
    <dbReference type="NCBI Taxonomy" id="3063994"/>
    <lineage>
        <taxon>Bacteria</taxon>
        <taxon>Pseudomonadati</taxon>
        <taxon>Pseudomonadota</taxon>
        <taxon>Alphaproteobacteria</taxon>
        <taxon>Sphingomonadales</taxon>
        <taxon>Sphingomonadaceae</taxon>
        <taxon>Sphingomonas</taxon>
    </lineage>
</organism>
<keyword evidence="13 14" id="KW-0998">Cell outer membrane</keyword>
<comment type="similarity">
    <text evidence="2 14 16">Belongs to the TonB-dependent receptor family.</text>
</comment>
<comment type="caution">
    <text evidence="20">The sequence shown here is derived from an EMBL/GenBank/DDBJ whole genome shotgun (WGS) entry which is preliminary data.</text>
</comment>
<dbReference type="InterPro" id="IPR010917">
    <property type="entry name" value="TonB_rcpt_CS"/>
</dbReference>
<name>A0ABT9ENR9_9SPHN</name>
<evidence type="ECO:0000256" key="17">
    <source>
        <dbReference type="SAM" id="SignalP"/>
    </source>
</evidence>
<keyword evidence="10 16" id="KW-0798">TonB box</keyword>
<sequence length="731" mass="77127">MTLRLFGTASLAAIAAMTTAMPAMAQDRPAEPASDDIVVTAQAQNQTQVIRGGQLGILGDKPASDVPFNIRSYDSTLILNQQPQTLGQLLENDPAVRTTYGFGNAAELFVIRGFPLFSDDIGMDGLYGITPRQLVAPELYDQVQVLNGASAFLNGAAPGGTGIGGSVNLIPKRAGAKPLTRATANYTADGHFGGAVDVARRFADGAVGVRLNGAYRAGDVAVDGEFRRTAVAGGAIDYDGGNLRLMLDGAYQKVRVDRLRPKVTIASTAIPRVPDAKANYAQDFTYSTLRDVFGTARLEYDLAPNALFYAMAGARDGSEDGIYGGITVTDAATGAGTGNALYVPRTDNNEAVQAGVRVKLAAGGITHEFNVGGNRSWQVNRNAYDFRYGPGFAGFATNLYATPQVALPSSTLVGGDLDDPFPIARSRLGSMFASDTIGIAGDRVLVTGGLRLQTLSYRSYSYADGSLSSGYSKDAVTPVAGLVVKPVDGVSLFANRIESLAQGPVAPTTGFDPTTGATLPVINASETLSPYRSVQYEAGGKLAVGRFNASISVFSTARPIGQVSADAAAPGFVRFGFFGEQRHRGVELSVDGELTRGLRLIAGGSYIDARLRDTIDPATEGNRAPGVPAWLANANAEWDLPFLRGLTLTGRVVYTGEQQVNVANTLEIPAWTRFDVGARFVASVAETPVTLRVNVDNVGNKRYWASSFDSFNQALLQGLPRTYKASVTVDF</sequence>
<evidence type="ECO:0000313" key="21">
    <source>
        <dbReference type="Proteomes" id="UP001230685"/>
    </source>
</evidence>
<keyword evidence="21" id="KW-1185">Reference proteome</keyword>
<dbReference type="SUPFAM" id="SSF56935">
    <property type="entry name" value="Porins"/>
    <property type="match status" value="1"/>
</dbReference>
<dbReference type="Gene3D" id="2.40.170.20">
    <property type="entry name" value="TonB-dependent receptor, beta-barrel domain"/>
    <property type="match status" value="1"/>
</dbReference>
<evidence type="ECO:0000259" key="19">
    <source>
        <dbReference type="Pfam" id="PF07715"/>
    </source>
</evidence>
<evidence type="ECO:0000256" key="11">
    <source>
        <dbReference type="ARBA" id="ARBA00023136"/>
    </source>
</evidence>
<dbReference type="CDD" id="cd01347">
    <property type="entry name" value="ligand_gated_channel"/>
    <property type="match status" value="1"/>
</dbReference>
<evidence type="ECO:0000256" key="7">
    <source>
        <dbReference type="ARBA" id="ARBA00022729"/>
    </source>
</evidence>
<keyword evidence="4 14" id="KW-1134">Transmembrane beta strand</keyword>
<keyword evidence="6 14" id="KW-0812">Transmembrane</keyword>
<evidence type="ECO:0000256" key="14">
    <source>
        <dbReference type="PROSITE-ProRule" id="PRU01360"/>
    </source>
</evidence>
<accession>A0ABT9ENR9</accession>
<feature type="chain" id="PRO_5045330188" evidence="17">
    <location>
        <begin position="26"/>
        <end position="731"/>
    </location>
</feature>
<evidence type="ECO:0000256" key="5">
    <source>
        <dbReference type="ARBA" id="ARBA00022496"/>
    </source>
</evidence>
<feature type="short sequence motif" description="TonB C-terminal box" evidence="15">
    <location>
        <begin position="714"/>
        <end position="731"/>
    </location>
</feature>
<dbReference type="Pfam" id="PF00593">
    <property type="entry name" value="TonB_dep_Rec_b-barrel"/>
    <property type="match status" value="1"/>
</dbReference>
<evidence type="ECO:0000256" key="6">
    <source>
        <dbReference type="ARBA" id="ARBA00022692"/>
    </source>
</evidence>
<dbReference type="Pfam" id="PF07715">
    <property type="entry name" value="Plug"/>
    <property type="match status" value="1"/>
</dbReference>
<feature type="domain" description="TonB-dependent receptor plug" evidence="19">
    <location>
        <begin position="63"/>
        <end position="161"/>
    </location>
</feature>
<keyword evidence="9" id="KW-0406">Ion transport</keyword>
<dbReference type="NCBIfam" id="TIGR01783">
    <property type="entry name" value="TonB-siderophor"/>
    <property type="match status" value="1"/>
</dbReference>
<dbReference type="InterPro" id="IPR010105">
    <property type="entry name" value="TonB_sidphr_rcpt"/>
</dbReference>
<dbReference type="Gene3D" id="2.170.130.10">
    <property type="entry name" value="TonB-dependent receptor, plug domain"/>
    <property type="match status" value="1"/>
</dbReference>
<reference evidence="20 21" key="1">
    <citation type="submission" date="2023-07" db="EMBL/GenBank/DDBJ databases">
        <authorList>
            <person name="Kim M.K."/>
        </authorList>
    </citation>
    <scope>NUCLEOTIDE SEQUENCE [LARGE SCALE GENOMIC DNA]</scope>
    <source>
        <strain evidence="20 21">KR1UV-12</strain>
    </source>
</reference>
<keyword evidence="12 20" id="KW-0675">Receptor</keyword>
<evidence type="ECO:0000256" key="3">
    <source>
        <dbReference type="ARBA" id="ARBA00022448"/>
    </source>
</evidence>
<dbReference type="InterPro" id="IPR012910">
    <property type="entry name" value="Plug_dom"/>
</dbReference>
<dbReference type="InterPro" id="IPR037066">
    <property type="entry name" value="Plug_dom_sf"/>
</dbReference>
<dbReference type="PANTHER" id="PTHR32552:SF82">
    <property type="entry name" value="FCUA PROTEIN"/>
    <property type="match status" value="1"/>
</dbReference>
<evidence type="ECO:0000259" key="18">
    <source>
        <dbReference type="Pfam" id="PF00593"/>
    </source>
</evidence>
<evidence type="ECO:0000256" key="1">
    <source>
        <dbReference type="ARBA" id="ARBA00004571"/>
    </source>
</evidence>
<dbReference type="InterPro" id="IPR000531">
    <property type="entry name" value="Beta-barrel_TonB"/>
</dbReference>
<dbReference type="InterPro" id="IPR039426">
    <property type="entry name" value="TonB-dep_rcpt-like"/>
</dbReference>
<dbReference type="PROSITE" id="PS01156">
    <property type="entry name" value="TONB_DEPENDENT_REC_2"/>
    <property type="match status" value="1"/>
</dbReference>
<evidence type="ECO:0000256" key="13">
    <source>
        <dbReference type="ARBA" id="ARBA00023237"/>
    </source>
</evidence>
<keyword evidence="3 14" id="KW-0813">Transport</keyword>
<evidence type="ECO:0000256" key="10">
    <source>
        <dbReference type="ARBA" id="ARBA00023077"/>
    </source>
</evidence>
<evidence type="ECO:0000256" key="8">
    <source>
        <dbReference type="ARBA" id="ARBA00023004"/>
    </source>
</evidence>
<evidence type="ECO:0000256" key="15">
    <source>
        <dbReference type="PROSITE-ProRule" id="PRU10144"/>
    </source>
</evidence>
<evidence type="ECO:0000256" key="12">
    <source>
        <dbReference type="ARBA" id="ARBA00023170"/>
    </source>
</evidence>
<keyword evidence="8" id="KW-0408">Iron</keyword>
<comment type="subcellular location">
    <subcellularLocation>
        <location evidence="1 14">Cell outer membrane</location>
        <topology evidence="1 14">Multi-pass membrane protein</topology>
    </subcellularLocation>
</comment>
<evidence type="ECO:0000313" key="20">
    <source>
        <dbReference type="EMBL" id="MDP1028596.1"/>
    </source>
</evidence>
<dbReference type="RefSeq" id="WP_305174328.1">
    <property type="nucleotide sequence ID" value="NZ_JAUUDS010000011.1"/>
</dbReference>
<feature type="domain" description="TonB-dependent receptor-like beta-barrel" evidence="18">
    <location>
        <begin position="273"/>
        <end position="698"/>
    </location>
</feature>
<evidence type="ECO:0000256" key="2">
    <source>
        <dbReference type="ARBA" id="ARBA00009810"/>
    </source>
</evidence>
<gene>
    <name evidence="20" type="ORF">Q5H91_15335</name>
</gene>
<dbReference type="Proteomes" id="UP001230685">
    <property type="component" value="Unassembled WGS sequence"/>
</dbReference>
<proteinExistence type="inferred from homology"/>
<keyword evidence="5" id="KW-0410">Iron transport</keyword>
<keyword evidence="11 14" id="KW-0472">Membrane</keyword>
<keyword evidence="7 17" id="KW-0732">Signal</keyword>
<dbReference type="InterPro" id="IPR036942">
    <property type="entry name" value="Beta-barrel_TonB_sf"/>
</dbReference>